<dbReference type="PANTHER" id="PTHR11203:SF37">
    <property type="entry name" value="INTEGRATOR COMPLEX SUBUNIT 11"/>
    <property type="match status" value="1"/>
</dbReference>
<dbReference type="AlphaFoldDB" id="A0A1E2UKM5"/>
<dbReference type="Proteomes" id="UP000094849">
    <property type="component" value="Unassembled WGS sequence"/>
</dbReference>
<evidence type="ECO:0000313" key="5">
    <source>
        <dbReference type="Proteomes" id="UP000094849"/>
    </source>
</evidence>
<dbReference type="Gene3D" id="3.40.50.10890">
    <property type="match status" value="1"/>
</dbReference>
<dbReference type="Pfam" id="PF10996">
    <property type="entry name" value="Beta-Casp"/>
    <property type="match status" value="1"/>
</dbReference>
<dbReference type="PANTHER" id="PTHR11203">
    <property type="entry name" value="CLEAVAGE AND POLYADENYLATION SPECIFICITY FACTOR FAMILY MEMBER"/>
    <property type="match status" value="1"/>
</dbReference>
<protein>
    <submittedName>
        <fullName evidence="4">MBL fold metallo-hydrolase</fullName>
    </submittedName>
</protein>
<dbReference type="InterPro" id="IPR011108">
    <property type="entry name" value="RMMBL"/>
</dbReference>
<evidence type="ECO:0000259" key="3">
    <source>
        <dbReference type="SMART" id="SM01027"/>
    </source>
</evidence>
<dbReference type="InterPro" id="IPR022712">
    <property type="entry name" value="Beta_Casp"/>
</dbReference>
<dbReference type="Pfam" id="PF07521">
    <property type="entry name" value="RMMBL"/>
    <property type="match status" value="1"/>
</dbReference>
<feature type="domain" description="Beta-Casp" evidence="3">
    <location>
        <begin position="253"/>
        <end position="378"/>
    </location>
</feature>
<dbReference type="STRING" id="1818881.A3196_00075"/>
<proteinExistence type="predicted"/>
<dbReference type="InterPro" id="IPR050698">
    <property type="entry name" value="MBL"/>
</dbReference>
<dbReference type="GO" id="GO:0016787">
    <property type="term" value="F:hydrolase activity"/>
    <property type="evidence" value="ECO:0007669"/>
    <property type="project" value="UniProtKB-KW"/>
</dbReference>
<dbReference type="RefSeq" id="WP_069023981.1">
    <property type="nucleotide sequence ID" value="NZ_LVJZ01000003.1"/>
</dbReference>
<gene>
    <name evidence="4" type="ORF">A3196_00075</name>
</gene>
<feature type="domain" description="Metallo-beta-lactamase" evidence="2">
    <location>
        <begin position="13"/>
        <end position="233"/>
    </location>
</feature>
<dbReference type="Pfam" id="PF00753">
    <property type="entry name" value="Lactamase_B"/>
    <property type="match status" value="1"/>
</dbReference>
<dbReference type="EMBL" id="LVJZ01000003">
    <property type="protein sequence ID" value="ODB95300.1"/>
    <property type="molecule type" value="Genomic_DNA"/>
</dbReference>
<evidence type="ECO:0000259" key="2">
    <source>
        <dbReference type="SMART" id="SM00849"/>
    </source>
</evidence>
<dbReference type="CDD" id="cd16295">
    <property type="entry name" value="TTHA0252-CPSF-like_MBL-fold"/>
    <property type="match status" value="1"/>
</dbReference>
<keyword evidence="5" id="KW-1185">Reference proteome</keyword>
<name>A0A1E2UKM5_9GAMM</name>
<dbReference type="SMART" id="SM00849">
    <property type="entry name" value="Lactamase_B"/>
    <property type="match status" value="1"/>
</dbReference>
<sequence>MQIEFYGATSGITGSCHILRANGETILLDCGLIQGRREEMEKNRRPFPFSPDEISAVVLSHGHIDHSGRIPLLVKQGYQGPIYAQNATMELCDIMLQDSAFLQEKDAQYENKWRKRKGKPFIDPLYTVADAQEALENMVGLKYREKKEILPGISIRFQDAGHILGSSSVEVWLSENGKQRKMVFSGDLGQYDTPIINDPAAIEEADHVIIESTYGNRRHRERQKTIEEIGEIIREATHQKGNLLIPAFSIGRSQEILYYLGKYYDEWGLNRWQVFLDSPMAIRASKVYWDYPHLYDEEATKLRKKIHEMPHLQNLKLTASPQESMGINRIKSGAIIISASGMMTGGRIIHHLKHNISRSGSHVMIVGYQANGTMGRALVEGKPTVRIHGDEYRVKAKVHTVGGLSAHGDVDDLTRWLSSYRKSSPHVHVVHGEPESKSDLRDHIESALGFKASVPDMGDLLDI</sequence>
<evidence type="ECO:0000256" key="1">
    <source>
        <dbReference type="ARBA" id="ARBA00022801"/>
    </source>
</evidence>
<dbReference type="InterPro" id="IPR036866">
    <property type="entry name" value="RibonucZ/Hydroxyglut_hydro"/>
</dbReference>
<dbReference type="InterPro" id="IPR001279">
    <property type="entry name" value="Metallo-B-lactamas"/>
</dbReference>
<evidence type="ECO:0000313" key="4">
    <source>
        <dbReference type="EMBL" id="ODB95300.1"/>
    </source>
</evidence>
<reference evidence="4 5" key="1">
    <citation type="submission" date="2016-03" db="EMBL/GenBank/DDBJ databases">
        <title>Chemosynthetic sulphur-oxidizing symbionts of marine invertebrate animals are capable of nitrogen fixation.</title>
        <authorList>
            <person name="Petersen J.M."/>
            <person name="Kemper A."/>
            <person name="Gruber-Vodicka H."/>
            <person name="Cardini U."/>
            <person name="Geest Mvander."/>
            <person name="Kleiner M."/>
            <person name="Bulgheresi S."/>
            <person name="Fussmann M."/>
            <person name="Herbold C."/>
            <person name="Seah B.K.B."/>
            <person name="Antony C.Paul."/>
            <person name="Liu D."/>
            <person name="Belitz A."/>
            <person name="Weber M."/>
        </authorList>
    </citation>
    <scope>NUCLEOTIDE SEQUENCE [LARGE SCALE GENOMIC DNA]</scope>
    <source>
        <strain evidence="4">G_D</strain>
    </source>
</reference>
<comment type="caution">
    <text evidence="4">The sequence shown here is derived from an EMBL/GenBank/DDBJ whole genome shotgun (WGS) entry which is preliminary data.</text>
</comment>
<dbReference type="GO" id="GO:0004521">
    <property type="term" value="F:RNA endonuclease activity"/>
    <property type="evidence" value="ECO:0007669"/>
    <property type="project" value="TreeGrafter"/>
</dbReference>
<dbReference type="SMART" id="SM01027">
    <property type="entry name" value="Beta-Casp"/>
    <property type="match status" value="1"/>
</dbReference>
<organism evidence="4 5">
    <name type="scientific">Candidatus Thiodiazotropha endoloripes</name>
    <dbReference type="NCBI Taxonomy" id="1818881"/>
    <lineage>
        <taxon>Bacteria</taxon>
        <taxon>Pseudomonadati</taxon>
        <taxon>Pseudomonadota</taxon>
        <taxon>Gammaproteobacteria</taxon>
        <taxon>Chromatiales</taxon>
        <taxon>Sedimenticolaceae</taxon>
        <taxon>Candidatus Thiodiazotropha</taxon>
    </lineage>
</organism>
<accession>A0A1E2UKM5</accession>
<dbReference type="Gene3D" id="3.60.15.10">
    <property type="entry name" value="Ribonuclease Z/Hydroxyacylglutathione hydrolase-like"/>
    <property type="match status" value="1"/>
</dbReference>
<keyword evidence="1 4" id="KW-0378">Hydrolase</keyword>
<dbReference type="SUPFAM" id="SSF56281">
    <property type="entry name" value="Metallo-hydrolase/oxidoreductase"/>
    <property type="match status" value="1"/>
</dbReference>